<dbReference type="Pfam" id="PF03538">
    <property type="entry name" value="VRP1"/>
    <property type="match status" value="1"/>
</dbReference>
<evidence type="ECO:0000259" key="5">
    <source>
        <dbReference type="Pfam" id="PF20220"/>
    </source>
</evidence>
<sequence>MSYYHIVPPLNQSMTGVDVRNLQDIMLFLIDKGDIVFNPGFHTAFLDERDNSTYGSATSEYIYAFRNAKGILPVSGNVDGPTAVELNALYDQYPPEPEPEPAEFLKVYGYIRHISGNQLPEVYDVTIKQVLFSSALSIGTTQQDEYGYYSCDIDKSTLSGQGPNYVVQVFVDDTPIELASSDKKGVSYIDNEVRIDIMLDNDISIASEYLTLKTKIEDVIQPTPIKNLTFDGEDSNAAYIATVTEESRFYISLMIQAFQLSDRLEDLNPELIYGLFRMNKPVLAEQLIFQPDQNLLDALQIAMDTTIIGNYSQAALNDFVAALKARLVSGWNNENASDTLKSSTFKIFNKVFSNAALTNGFMALYFGYEDEEDFWDFIGTHATYGTYKDRLKAITEVSPVSGSNPALAGRMLELLEGGTYSGSKTLPVTPNVMEPDLLAILTLTDWQTLVTECASNDAANFYYPDYIEGENNTERNTAYAKRLFENFAVIYPTRSFDAMIAGDANTAFSEMKLSLNSFIGDNPGFDIRTVDIRDLSSPSSTYDFTGVNDREAFIDEVAITQRLMGLTSLYPAVSAMAADGLVSAFHVSRMSSADFVDTYSDKFNDDAELAESVYASAGTITAHSVTRTLQYQNLINVPNSWDGIGSHIPNYVDQTAIPYPGTPPANDPYAEWRSLFGSLDACTCCHCQSLYSPSAYLVDTLHFFKTKAVDVHNRLVNDRRPDIRHIELTCENTNTPLPQIDIVNELLEDIVSTGNYEVYARQTTADAAHLRAVPEHINADGVTITNGSTTKTLASPYTKLKAAQYPWSLPYNFYQRQIAVHLDIAGVKSWELAQRFSKQDVINAWSTYQNAVNYAGAPNELAQIITTSSPVTPPNNASLAIFYGFITGYTHGSNTFRANIPDPRARGTYLAVNSTDWIQKLVGRVDVFLQQTKLTYKELLHLLDCYFLNPVNPADPQSRILAIMPNDQAQSPSTCKLHELKISPYNFNTDIPVFLDKLHRFVRLAKALGWQYYRLDKVLRTLGSTNIDQTIFTKVMQVRRLADLYKVSPELFCTLYADLDTALYRDYGKENEECEVTDIPNQYLTIFRNPAMKNVIENGNYPFKADHTAITNVSKADLTNYLSGILQLSTQETQTLLDEAYNVYNISTDPFIPSLSFLSYLCRQNILIKALKISVKDWQHYMKWISQPAYFGNKTGTTDPANDTAARPISIFNAPSANYTALPFDTLRFAHVVSGIKDTELRPQDTDYILLDQPVDALSDDKANIDLAQKLAGLRNELSKSWYPAFDAVDDNAGLELKAILLTILTEGDAEKLLEILNRVLDITPEYNSGDRTFINDDLSFFLPPNADLILADDSDSNYLDNTEDRYNYVYDNYCLYLNEQVLKPAVSNYLATSYRLDAGTTHFILDKVVYIGNDNGFDILLDADFITGTDPLERWDPANSASDQFRVILYLHKASILVNAFRLSLTEVQYLWYNKLDAAPTEYALPDILRLMDLPIRNGKTDTFLPGTDSDATYRLLRNFLQWMRIRVFTGSDITILFDAVRKGTTSLSPVVAQVMKMSASDTAALLDIPVTSSTDTGILGIDPALSYTLPLTYLRIMDCLEMQYLMPAAMGALDDVATAAISAAVQADASVVIHLVRAPYNNTQWLSVIEPVNDKLRVERRDALLAFMLAYPPSNYYNNWLTSHDIYETMMVDVEMMPVVSTTRILLANNTIQLWIDRVLLQLESVTLTNTLARQWYQWRRIYRLWEANRKIFLYPENWIEPELRDNKSPFFLELENFLKQNEINKDTVEEAYNTYLERLEQVSSLNVIGIYRETNDTYNVFNPDNNDVVHVFARTRSVPYIYFYRKRVAREWTAWEKMDIEISSDHFIPVMWRGRLKLYWLEFTKDQETKGLSDTRRSDVGYVTPPKVRWRIQLGWTELKDNKWTPKEISSEALYSNFIAEETPVDLDQLPFFHLREMSNRENRQWNKEGDLELIRKESFNFFCSYDASGRPQFRVVERNYALDNAVMKKIYNDHYYIIQTSPLVRFRVLKNPIDSLKAHFDKAFQDWNQQFKWSSDEVVTNGMFELTPRGVVAIQKGNNAANSIIYDDLYNKPNNIDLYNNAYWPANTDYWYNLLPGDGYSHFPDNNIKLLKYAPGNTYKNDPFDGSVILKYPSISNPNTTYLTPPTKRVVVNKEKAKYIVLPRVVPENYSPGSKIEIPYFFYKDKDHTFFVEKGIISLTPQVTVSNNNMASPGIMPVHTAPASVQMNTVKNDNSGFSSIGLSGVFSASANSGASVQMSGYPVNVSPSASPGGSNVPVTALPGVTAYRFHNFTFSRIDDFLDILHAKGTDGLLDLGFTGGFTDRIQFDNVYQPTGSVDPRYPDDTLDFSPEGAYSLYNWELFYHIPIFIANKLSQDQQFDDARRWYHYVFNPTNKQPSGSTANPLSRFWNFKPFYDNTNNIPTIADVLADPSVNPAIAKWAENPFNPHSVARTRLSAYMKNTVNKYLDNLIAWGDVLFRRDTRESINEATLLYVLAAQILGRRPQEIPARAQPQVQTYYTLSTQYQLNDFGNAMVKIENYLLSSGATKHSILVPSSTKVSRPTSGTPAVLSNSGATVFTNQVFTGANFPVLANSSSASTGNLNSSLQLTIDEAQQIIGNMYYFCIPFNDKMLQYWDILADRLFKIRNSQNIDGITRTLALFDPPIDPALLVRAAASGASLSDILGDLNAPLPNYRFNTLSAKATELAAEVKGLGSLLLTALEKKDAEHIALLRSTQELNVLNAMTDLRKLQVEEAQQQLDALSVQLETINVRRDHFQNLIDEGLIGGEQTQLISANIGTALTAVSASTSVLAATTSLFPNLTIGAFSFGTHFGGENLGKSGKYSADAIGILAAMNNHIAHMAGLNAGFKRRQQDWELQVKTATIEIKQVEKLLVAAEIRKAMADKELANHILVVANSEQMDTAMRDKYTNEQLYEWMVTQISLTYFQAYKLAYDTAKKAEKCFRYELNLTTSDYIRYGYWDSLKKGLLAGESLMYDIKRMEVAYLDKHKRQLELTKHISLASLNPDALIALRLGTECQIELPEWLYDMDYPGQHMRRIKSVSISIPCVAGPYTTISCKLTQTSSKYRHNGSSGASYEEDTDNDSRFTYMYGNIQSVATSRADQDSGLFELNFRDERYLPFEGTGAISKWTIELPAAYAQFDYNTIQDVILHINYTAQDSGATKAAARTYVEDVIKGDTDGEGLYRIFDLKNEFPDAWKKMLADNSFMLSLDDIKARLPYLVQGLDISDLSVTIFTDKKFDCRLTSIATPPDVDPKYDISAETASGSGQWKAILRNDITGADISGTVYLHVKEGMDITNVGYCWMVMQYKAE</sequence>
<keyword evidence="7" id="KW-1185">Reference proteome</keyword>
<keyword evidence="1" id="KW-0843">Virulence</keyword>
<dbReference type="Pfam" id="PF18276">
    <property type="entry name" value="TcA_TcB_BD"/>
    <property type="match status" value="1"/>
</dbReference>
<feature type="domain" description="Neuraminidase-like" evidence="4">
    <location>
        <begin position="1808"/>
        <end position="1939"/>
    </location>
</feature>
<dbReference type="InterPro" id="IPR040840">
    <property type="entry name" value="TcA_TcB_BD"/>
</dbReference>
<feature type="domain" description="Tc toxin complex TcA C-terminal TcB-binding" evidence="3">
    <location>
        <begin position="2918"/>
        <end position="3200"/>
    </location>
</feature>
<evidence type="ECO:0000256" key="2">
    <source>
        <dbReference type="SAM" id="Coils"/>
    </source>
</evidence>
<organism evidence="6 7">
    <name type="scientific">Sphingobacterium humi</name>
    <dbReference type="NCBI Taxonomy" id="1796905"/>
    <lineage>
        <taxon>Bacteria</taxon>
        <taxon>Pseudomonadati</taxon>
        <taxon>Bacteroidota</taxon>
        <taxon>Sphingobacteriia</taxon>
        <taxon>Sphingobacteriales</taxon>
        <taxon>Sphingobacteriaceae</taxon>
        <taxon>Sphingobacterium</taxon>
    </lineage>
</organism>
<dbReference type="Pfam" id="PF18413">
    <property type="entry name" value="Neuraminidase"/>
    <property type="match status" value="1"/>
</dbReference>
<dbReference type="EMBL" id="WSQA01000015">
    <property type="protein sequence ID" value="MVZ63779.1"/>
    <property type="molecule type" value="Genomic_DNA"/>
</dbReference>
<evidence type="ECO:0000259" key="3">
    <source>
        <dbReference type="Pfam" id="PF18276"/>
    </source>
</evidence>
<dbReference type="InterPro" id="IPR041079">
    <property type="entry name" value="Neuraminidase-like"/>
</dbReference>
<name>A0A6N8L425_9SPHI</name>
<reference evidence="6 7" key="1">
    <citation type="submission" date="2019-12" db="EMBL/GenBank/DDBJ databases">
        <authorList>
            <person name="Dong K."/>
        </authorList>
    </citation>
    <scope>NUCLEOTIDE SEQUENCE [LARGE SCALE GENOMIC DNA]</scope>
    <source>
        <strain evidence="6 7">JCM 31225</strain>
    </source>
</reference>
<feature type="coiled-coil region" evidence="2">
    <location>
        <begin position="2903"/>
        <end position="2930"/>
    </location>
</feature>
<keyword evidence="2" id="KW-0175">Coiled coil</keyword>
<dbReference type="InterPro" id="IPR046839">
    <property type="entry name" value="ABC_toxin_N"/>
</dbReference>
<evidence type="ECO:0000313" key="7">
    <source>
        <dbReference type="Proteomes" id="UP000435036"/>
    </source>
</evidence>
<dbReference type="Pfam" id="PF20220">
    <property type="entry name" value="ABC_toxin_N"/>
    <property type="match status" value="1"/>
</dbReference>
<feature type="domain" description="ABC toxin N-terminal" evidence="5">
    <location>
        <begin position="1656"/>
        <end position="1778"/>
    </location>
</feature>
<evidence type="ECO:0000259" key="4">
    <source>
        <dbReference type="Pfam" id="PF18413"/>
    </source>
</evidence>
<comment type="caution">
    <text evidence="6">The sequence shown here is derived from an EMBL/GenBank/DDBJ whole genome shotgun (WGS) entry which is preliminary data.</text>
</comment>
<proteinExistence type="predicted"/>
<dbReference type="InterPro" id="IPR018003">
    <property type="entry name" value="Insecticidal_toxin/plasmid_vir"/>
</dbReference>
<evidence type="ECO:0000313" key="6">
    <source>
        <dbReference type="EMBL" id="MVZ63779.1"/>
    </source>
</evidence>
<gene>
    <name evidence="6" type="ORF">GQF63_17275</name>
</gene>
<protein>
    <recommendedName>
        <fullName evidence="8">Virulence plasmid A protein</fullName>
    </recommendedName>
</protein>
<evidence type="ECO:0008006" key="8">
    <source>
        <dbReference type="Google" id="ProtNLM"/>
    </source>
</evidence>
<dbReference type="Proteomes" id="UP000435036">
    <property type="component" value="Unassembled WGS sequence"/>
</dbReference>
<evidence type="ECO:0000256" key="1">
    <source>
        <dbReference type="ARBA" id="ARBA00023026"/>
    </source>
</evidence>
<accession>A0A6N8L425</accession>